<dbReference type="RefSeq" id="WP_130511082.1">
    <property type="nucleotide sequence ID" value="NZ_SHKY01000001.1"/>
</dbReference>
<dbReference type="SUPFAM" id="SSF51905">
    <property type="entry name" value="FAD/NAD(P)-binding domain"/>
    <property type="match status" value="1"/>
</dbReference>
<dbReference type="Gene3D" id="3.50.50.60">
    <property type="entry name" value="FAD/NAD(P)-binding domain"/>
    <property type="match status" value="1"/>
</dbReference>
<dbReference type="PANTHER" id="PTHR43004:SF19">
    <property type="entry name" value="BINDING MONOOXYGENASE, PUTATIVE (JCVI)-RELATED"/>
    <property type="match status" value="1"/>
</dbReference>
<dbReference type="PANTHER" id="PTHR43004">
    <property type="entry name" value="TRK SYSTEM POTASSIUM UPTAKE PROTEIN"/>
    <property type="match status" value="1"/>
</dbReference>
<accession>A0A4Q7ZPX3</accession>
<reference evidence="5 6" key="1">
    <citation type="submission" date="2019-02" db="EMBL/GenBank/DDBJ databases">
        <title>Sequencing the genomes of 1000 actinobacteria strains.</title>
        <authorList>
            <person name="Klenk H.-P."/>
        </authorList>
    </citation>
    <scope>NUCLEOTIDE SEQUENCE [LARGE SCALE GENOMIC DNA]</scope>
    <source>
        <strain evidence="5 6">DSM 45162</strain>
    </source>
</reference>
<dbReference type="AlphaFoldDB" id="A0A4Q7ZPX3"/>
<evidence type="ECO:0000259" key="4">
    <source>
        <dbReference type="Pfam" id="PF01494"/>
    </source>
</evidence>
<comment type="cofactor">
    <cofactor evidence="1">
        <name>FAD</name>
        <dbReference type="ChEBI" id="CHEBI:57692"/>
    </cofactor>
</comment>
<proteinExistence type="predicted"/>
<evidence type="ECO:0000256" key="2">
    <source>
        <dbReference type="ARBA" id="ARBA00022630"/>
    </source>
</evidence>
<keyword evidence="6" id="KW-1185">Reference proteome</keyword>
<keyword evidence="3" id="KW-0274">FAD</keyword>
<feature type="domain" description="FAD-binding" evidence="4">
    <location>
        <begin position="6"/>
        <end position="336"/>
    </location>
</feature>
<dbReference type="GO" id="GO:0071949">
    <property type="term" value="F:FAD binding"/>
    <property type="evidence" value="ECO:0007669"/>
    <property type="project" value="InterPro"/>
</dbReference>
<dbReference type="EMBL" id="SHKY01000001">
    <property type="protein sequence ID" value="RZU52475.1"/>
    <property type="molecule type" value="Genomic_DNA"/>
</dbReference>
<evidence type="ECO:0000256" key="3">
    <source>
        <dbReference type="ARBA" id="ARBA00022827"/>
    </source>
</evidence>
<dbReference type="InterPro" id="IPR036188">
    <property type="entry name" value="FAD/NAD-bd_sf"/>
</dbReference>
<comment type="caution">
    <text evidence="5">The sequence shown here is derived from an EMBL/GenBank/DDBJ whole genome shotgun (WGS) entry which is preliminary data.</text>
</comment>
<organism evidence="5 6">
    <name type="scientific">Krasilnikovia cinnamomea</name>
    <dbReference type="NCBI Taxonomy" id="349313"/>
    <lineage>
        <taxon>Bacteria</taxon>
        <taxon>Bacillati</taxon>
        <taxon>Actinomycetota</taxon>
        <taxon>Actinomycetes</taxon>
        <taxon>Micromonosporales</taxon>
        <taxon>Micromonosporaceae</taxon>
        <taxon>Krasilnikovia</taxon>
    </lineage>
</organism>
<name>A0A4Q7ZPX3_9ACTN</name>
<evidence type="ECO:0000256" key="1">
    <source>
        <dbReference type="ARBA" id="ARBA00001974"/>
    </source>
</evidence>
<dbReference type="PRINTS" id="PR00420">
    <property type="entry name" value="RNGMNOXGNASE"/>
</dbReference>
<evidence type="ECO:0000313" key="6">
    <source>
        <dbReference type="Proteomes" id="UP000292564"/>
    </source>
</evidence>
<dbReference type="GO" id="GO:0016709">
    <property type="term" value="F:oxidoreductase activity, acting on paired donors, with incorporation or reduction of molecular oxygen, NAD(P)H as one donor, and incorporation of one atom of oxygen"/>
    <property type="evidence" value="ECO:0007669"/>
    <property type="project" value="UniProtKB-ARBA"/>
</dbReference>
<dbReference type="InterPro" id="IPR050641">
    <property type="entry name" value="RIFMO-like"/>
</dbReference>
<gene>
    <name evidence="5" type="ORF">EV385_4341</name>
</gene>
<keyword evidence="2" id="KW-0285">Flavoprotein</keyword>
<protein>
    <submittedName>
        <fullName evidence="5">2-polyprenyl-6-methoxyphenol hydroxylase-like FAD-dependent oxidoreductase</fullName>
    </submittedName>
</protein>
<dbReference type="Proteomes" id="UP000292564">
    <property type="component" value="Unassembled WGS sequence"/>
</dbReference>
<dbReference type="Pfam" id="PF01494">
    <property type="entry name" value="FAD_binding_3"/>
    <property type="match status" value="1"/>
</dbReference>
<dbReference type="Gene3D" id="3.30.70.2450">
    <property type="match status" value="1"/>
</dbReference>
<dbReference type="InterPro" id="IPR002938">
    <property type="entry name" value="FAD-bd"/>
</dbReference>
<evidence type="ECO:0000313" key="5">
    <source>
        <dbReference type="EMBL" id="RZU52475.1"/>
    </source>
</evidence>
<dbReference type="OrthoDB" id="3647401at2"/>
<sequence>MAELSCDVLVVGAGPTGLMLANWLVKLGVRVVVVDGKPGPTRESRALVVQARSLEIYDQLGLGDTVLGAAQRAVALAPGFGDRVFGRIPLGALGQGLTPHPYLEILEQSRNEQILYAHLRELGGDVRWGERLTALAERDGGVEATAGDTTIRARFCVGADGANSIVRRERGIEFEGVTNPHLFYVIDATAVGGLVEAAVNVRPGGDEFLLGFPMAGRGNWRLIGLARDNDGDGEVTEQDARDRIKTGFAVTYGDSRWFATYRVHHRVAAAFRDGPFFLAGDAGHVHSPVGGQGMNTGLQDAHNLAFKLADVVHGRAGDGWLDRYEAERRPVARVLVGTTDRLFGAITSQRFAARALRRAVVPLLAPVGVRTLPQASAGSRLFGYVGQLRVHYWMDPEAKRRAGGRRDPVVGRRLPWAGGNFDVLRTLEWQVHAYGGVDAATLPDLGLPVHVFPAAPGTPLRPGRLYLVRPDGFVAAEAAPETAEAAFAAALPPPSAH</sequence>